<accession>A0AAU7ZPI2</accession>
<dbReference type="GO" id="GO:0015979">
    <property type="term" value="P:photosynthesis"/>
    <property type="evidence" value="ECO:0007669"/>
    <property type="project" value="UniProtKB-KW"/>
</dbReference>
<dbReference type="PANTHER" id="PTHR47128">
    <property type="match status" value="1"/>
</dbReference>
<protein>
    <submittedName>
        <fullName evidence="4">SDR family oxidoreductase</fullName>
    </submittedName>
</protein>
<dbReference type="EMBL" id="CP132942">
    <property type="protein sequence ID" value="XCB32847.1"/>
    <property type="molecule type" value="Genomic_DNA"/>
</dbReference>
<dbReference type="KEGG" id="tpsc:RBB77_20865"/>
<dbReference type="RefSeq" id="WP_353063684.1">
    <property type="nucleotide sequence ID" value="NZ_CP132942.1"/>
</dbReference>
<proteinExistence type="predicted"/>
<organism evidence="4">
    <name type="scientific">Tunturiibacter psychrotolerans</name>
    <dbReference type="NCBI Taxonomy" id="3069686"/>
    <lineage>
        <taxon>Bacteria</taxon>
        <taxon>Pseudomonadati</taxon>
        <taxon>Acidobacteriota</taxon>
        <taxon>Terriglobia</taxon>
        <taxon>Terriglobales</taxon>
        <taxon>Acidobacteriaceae</taxon>
        <taxon>Tunturiibacter</taxon>
    </lineage>
</organism>
<dbReference type="Pfam" id="PF05368">
    <property type="entry name" value="NmrA"/>
    <property type="match status" value="1"/>
</dbReference>
<dbReference type="InterPro" id="IPR008030">
    <property type="entry name" value="NmrA-like"/>
</dbReference>
<reference evidence="4" key="1">
    <citation type="submission" date="2023-08" db="EMBL/GenBank/DDBJ databases">
        <authorList>
            <person name="Messyasz A."/>
            <person name="Mannisto M.K."/>
            <person name="Kerkhof L.J."/>
            <person name="Haggblom M."/>
        </authorList>
    </citation>
    <scope>NUCLEOTIDE SEQUENCE</scope>
    <source>
        <strain evidence="4">X5P6</strain>
    </source>
</reference>
<sequence length="295" mass="31824">MILVVGATGMVGIEICQRLSRRGEKVRALIRTTSSAEKVALLREWGTEVFVGDLKDPDSLAGACRGVNAVISTASSTLSRQAGDSIESVDDTGQLHLVEAAKSAGISRFIFVSFRPPAGISSPLADAKAHVEHAITDLNFTTIQASWFMEVWLSPALGFDYLNASARIYGPGTSPVSWVSLLDVAEMCVLALRHPAAERRTIEFGGPAALSPLDVVARFEEIGGKPFKLEHIPEEALRTQFEGATDSMQKSFAALMLAYSSGDAINMTSIQQEFGIKLTSIDQFARIVLRQTTTY</sequence>
<dbReference type="SUPFAM" id="SSF51735">
    <property type="entry name" value="NAD(P)-binding Rossmann-fold domains"/>
    <property type="match status" value="1"/>
</dbReference>
<keyword evidence="1" id="KW-0602">Photosynthesis</keyword>
<dbReference type="InterPro" id="IPR036291">
    <property type="entry name" value="NAD(P)-bd_dom_sf"/>
</dbReference>
<name>A0AAU7ZPI2_9BACT</name>
<dbReference type="GO" id="GO:0009523">
    <property type="term" value="C:photosystem II"/>
    <property type="evidence" value="ECO:0007669"/>
    <property type="project" value="UniProtKB-KW"/>
</dbReference>
<gene>
    <name evidence="4" type="ORF">RBB77_20865</name>
</gene>
<dbReference type="CDD" id="cd05243">
    <property type="entry name" value="SDR_a5"/>
    <property type="match status" value="1"/>
</dbReference>
<dbReference type="Gene3D" id="3.40.50.720">
    <property type="entry name" value="NAD(P)-binding Rossmann-like Domain"/>
    <property type="match status" value="1"/>
</dbReference>
<evidence type="ECO:0000256" key="2">
    <source>
        <dbReference type="ARBA" id="ARBA00023276"/>
    </source>
</evidence>
<keyword evidence="2" id="KW-0604">Photosystem II</keyword>
<feature type="domain" description="NmrA-like" evidence="3">
    <location>
        <begin position="2"/>
        <end position="253"/>
    </location>
</feature>
<evidence type="ECO:0000256" key="1">
    <source>
        <dbReference type="ARBA" id="ARBA00022531"/>
    </source>
</evidence>
<dbReference type="AlphaFoldDB" id="A0AAU7ZPI2"/>
<dbReference type="InterPro" id="IPR044256">
    <property type="entry name" value="HCF244-like"/>
</dbReference>
<reference evidence="4" key="2">
    <citation type="journal article" date="2024" name="Environ. Microbiol.">
        <title>Genome analysis and description of Tunturibacter gen. nov. expands the diversity of Terriglobia in tundra soils.</title>
        <authorList>
            <person name="Messyasz A."/>
            <person name="Mannisto M.K."/>
            <person name="Kerkhof L.J."/>
            <person name="Haggblom M.M."/>
        </authorList>
    </citation>
    <scope>NUCLEOTIDE SEQUENCE</scope>
    <source>
        <strain evidence="4">X5P6</strain>
    </source>
</reference>
<evidence type="ECO:0000259" key="3">
    <source>
        <dbReference type="Pfam" id="PF05368"/>
    </source>
</evidence>
<dbReference type="PANTHER" id="PTHR47128:SF2">
    <property type="entry name" value="PROTEIN HIGH CHLOROPHYLL FLUORESCENCE PHENOTYPE 244, CHLOROPLASTIC"/>
    <property type="match status" value="1"/>
</dbReference>
<evidence type="ECO:0000313" key="4">
    <source>
        <dbReference type="EMBL" id="XCB32847.1"/>
    </source>
</evidence>